<dbReference type="SUPFAM" id="SSF63829">
    <property type="entry name" value="Calcium-dependent phosphotriesterase"/>
    <property type="match status" value="1"/>
</dbReference>
<dbReference type="InterPro" id="IPR051262">
    <property type="entry name" value="SMP-30/CGR1_Lactonase"/>
</dbReference>
<feature type="domain" description="SMP-30/Gluconolactonase/LRE-like region" evidence="1">
    <location>
        <begin position="13"/>
        <end position="267"/>
    </location>
</feature>
<dbReference type="InterPro" id="IPR011042">
    <property type="entry name" value="6-blade_b-propeller_TolB-like"/>
</dbReference>
<dbReference type="PANTHER" id="PTHR47572">
    <property type="entry name" value="LIPOPROTEIN-RELATED"/>
    <property type="match status" value="1"/>
</dbReference>
<protein>
    <submittedName>
        <fullName evidence="2">SMP-30/gluconolactonase/LRE family protein</fullName>
    </submittedName>
</protein>
<accession>A0ABT4SAM4</accession>
<evidence type="ECO:0000259" key="1">
    <source>
        <dbReference type="Pfam" id="PF08450"/>
    </source>
</evidence>
<keyword evidence="3" id="KW-1185">Reference proteome</keyword>
<dbReference type="PRINTS" id="PR01790">
    <property type="entry name" value="SMP30FAMILY"/>
</dbReference>
<dbReference type="InterPro" id="IPR005511">
    <property type="entry name" value="SMP-30"/>
</dbReference>
<organism evidence="2 3">
    <name type="scientific">Nonomuraea corallina</name>
    <dbReference type="NCBI Taxonomy" id="2989783"/>
    <lineage>
        <taxon>Bacteria</taxon>
        <taxon>Bacillati</taxon>
        <taxon>Actinomycetota</taxon>
        <taxon>Actinomycetes</taxon>
        <taxon>Streptosporangiales</taxon>
        <taxon>Streptosporangiaceae</taxon>
        <taxon>Nonomuraea</taxon>
    </lineage>
</organism>
<comment type="caution">
    <text evidence="2">The sequence shown here is derived from an EMBL/GenBank/DDBJ whole genome shotgun (WGS) entry which is preliminary data.</text>
</comment>
<dbReference type="Pfam" id="PF08450">
    <property type="entry name" value="SGL"/>
    <property type="match status" value="1"/>
</dbReference>
<dbReference type="Gene3D" id="2.120.10.30">
    <property type="entry name" value="TolB, C-terminal domain"/>
    <property type="match status" value="1"/>
</dbReference>
<dbReference type="Proteomes" id="UP001144036">
    <property type="component" value="Unassembled WGS sequence"/>
</dbReference>
<gene>
    <name evidence="2" type="ORF">OUY22_12430</name>
</gene>
<dbReference type="PANTHER" id="PTHR47572:SF5">
    <property type="entry name" value="BLR2277 PROTEIN"/>
    <property type="match status" value="1"/>
</dbReference>
<name>A0ABT4SAM4_9ACTN</name>
<evidence type="ECO:0000313" key="2">
    <source>
        <dbReference type="EMBL" id="MDA0634224.1"/>
    </source>
</evidence>
<dbReference type="EMBL" id="JAPNNL010000037">
    <property type="protein sequence ID" value="MDA0634224.1"/>
    <property type="molecule type" value="Genomic_DNA"/>
</dbReference>
<evidence type="ECO:0000313" key="3">
    <source>
        <dbReference type="Proteomes" id="UP001144036"/>
    </source>
</evidence>
<sequence>MTTPRVLLDGLGIGESPRWHDGRLWFCNWGDDEVIALDPDGRAEVVFSEPEVGAHSIDWLPDGRMLIVPKNTDRGRLLRLEPDGSLVPHADLSGLPSGFNEIVVDGRGNVYVNGADFDFLPFLEKAMADGMDTPLHERPDFVPGYIALITPDGRARQVADGIAFPNGMVVSPDNRTLIIAESFAGTLTAFDIAPDGSLSNRRTWADGLGPDGISMDSEGAVWTSVGERDVARVREGGEVLERVELDRGAFACMLGGADGRTLFVVAAEWNPFDPFGGPRTGQVLAMDAPAPRAGWPGH</sequence>
<dbReference type="RefSeq" id="WP_270155034.1">
    <property type="nucleotide sequence ID" value="NZ_JAPNNL010000037.1"/>
</dbReference>
<reference evidence="2" key="1">
    <citation type="submission" date="2022-11" db="EMBL/GenBank/DDBJ databases">
        <title>Nonomuraea corallina sp. nov., a new species of the genus Nonomuraea isolated from sea side sediment in Thai sea.</title>
        <authorList>
            <person name="Ngamcharungchit C."/>
            <person name="Matsumoto A."/>
            <person name="Suriyachadkun C."/>
            <person name="Panbangred W."/>
            <person name="Inahashi Y."/>
            <person name="Intra B."/>
        </authorList>
    </citation>
    <scope>NUCLEOTIDE SEQUENCE</scope>
    <source>
        <strain evidence="2">MCN248</strain>
    </source>
</reference>
<proteinExistence type="predicted"/>
<dbReference type="InterPro" id="IPR013658">
    <property type="entry name" value="SGL"/>
</dbReference>